<evidence type="ECO:0000313" key="2">
    <source>
        <dbReference type="EMBL" id="RJP25557.1"/>
    </source>
</evidence>
<dbReference type="InterPro" id="IPR007842">
    <property type="entry name" value="HEPN_dom"/>
</dbReference>
<comment type="caution">
    <text evidence="2">The sequence shown here is derived from an EMBL/GenBank/DDBJ whole genome shotgun (WGS) entry which is preliminary data.</text>
</comment>
<evidence type="ECO:0000259" key="1">
    <source>
        <dbReference type="PROSITE" id="PS50910"/>
    </source>
</evidence>
<organism evidence="2 3">
    <name type="scientific">Abyssobacteria bacterium (strain SURF_5)</name>
    <dbReference type="NCBI Taxonomy" id="2093360"/>
    <lineage>
        <taxon>Bacteria</taxon>
        <taxon>Pseudomonadati</taxon>
        <taxon>Candidatus Hydrogenedentota</taxon>
        <taxon>Candidatus Abyssobacteria</taxon>
    </lineage>
</organism>
<dbReference type="PROSITE" id="PS50910">
    <property type="entry name" value="HEPN"/>
    <property type="match status" value="1"/>
</dbReference>
<dbReference type="SUPFAM" id="SSF81593">
    <property type="entry name" value="Nucleotidyltransferase substrate binding subunit/domain"/>
    <property type="match status" value="1"/>
</dbReference>
<dbReference type="Pfam" id="PF05168">
    <property type="entry name" value="HEPN"/>
    <property type="match status" value="1"/>
</dbReference>
<feature type="domain" description="HEPN" evidence="1">
    <location>
        <begin position="16"/>
        <end position="124"/>
    </location>
</feature>
<protein>
    <submittedName>
        <fullName evidence="2">HEPN domain-containing protein</fullName>
    </submittedName>
</protein>
<dbReference type="AlphaFoldDB" id="A0A3A4NYK3"/>
<dbReference type="EMBL" id="QZKU01000021">
    <property type="protein sequence ID" value="RJP25557.1"/>
    <property type="molecule type" value="Genomic_DNA"/>
</dbReference>
<dbReference type="Gene3D" id="1.20.120.330">
    <property type="entry name" value="Nucleotidyltransferases domain 2"/>
    <property type="match status" value="1"/>
</dbReference>
<sequence>MKPPEQAKRQLVKQWLAKAEEDFGLAEHLLSEHSPYLGAVGFHSQQAAEKYLKAFLVYHQIDFPKTHDLVEILDLLEPVAPALAQSLQDIRALNPYGVEIRYPGDIPELSANEAHLAVELAGKVRKEILATIKGQT</sequence>
<name>A0A3A4NYK3_ABYX5</name>
<reference evidence="2 3" key="1">
    <citation type="journal article" date="2017" name="ISME J.">
        <title>Energy and carbon metabolisms in a deep terrestrial subsurface fluid microbial community.</title>
        <authorList>
            <person name="Momper L."/>
            <person name="Jungbluth S.P."/>
            <person name="Lee M.D."/>
            <person name="Amend J.P."/>
        </authorList>
    </citation>
    <scope>NUCLEOTIDE SEQUENCE [LARGE SCALE GENOMIC DNA]</scope>
    <source>
        <strain evidence="2">SURF_5</strain>
    </source>
</reference>
<gene>
    <name evidence="2" type="ORF">C4520_02290</name>
</gene>
<dbReference type="Proteomes" id="UP000265882">
    <property type="component" value="Unassembled WGS sequence"/>
</dbReference>
<proteinExistence type="predicted"/>
<evidence type="ECO:0000313" key="3">
    <source>
        <dbReference type="Proteomes" id="UP000265882"/>
    </source>
</evidence>
<accession>A0A3A4NYK3</accession>
<dbReference type="SMART" id="SM00748">
    <property type="entry name" value="HEPN"/>
    <property type="match status" value="1"/>
</dbReference>